<keyword evidence="16" id="KW-1185">Reference proteome</keyword>
<dbReference type="AlphaFoldDB" id="A0AAN8I4Y6"/>
<dbReference type="Gene3D" id="3.40.50.1380">
    <property type="entry name" value="Methylglyoxal synthase-like domain"/>
    <property type="match status" value="1"/>
</dbReference>
<dbReference type="InterPro" id="IPR000210">
    <property type="entry name" value="BTB/POZ_dom"/>
</dbReference>
<dbReference type="NCBIfam" id="TIGR00355">
    <property type="entry name" value="purH"/>
    <property type="match status" value="1"/>
</dbReference>
<dbReference type="Pfam" id="PF01808">
    <property type="entry name" value="AICARFT_IMPCHas"/>
    <property type="match status" value="1"/>
</dbReference>
<comment type="subcellular location">
    <subcellularLocation>
        <location evidence="1">Cytoplasm</location>
        <location evidence="1">Cytosol</location>
    </subcellularLocation>
</comment>
<evidence type="ECO:0000256" key="3">
    <source>
        <dbReference type="ARBA" id="ARBA00004954"/>
    </source>
</evidence>
<comment type="caution">
    <text evidence="15">The sequence shown here is derived from an EMBL/GenBank/DDBJ whole genome shotgun (WGS) entry which is preliminary data.</text>
</comment>
<evidence type="ECO:0000256" key="8">
    <source>
        <dbReference type="ARBA" id="ARBA00022801"/>
    </source>
</evidence>
<dbReference type="CDD" id="cd01421">
    <property type="entry name" value="IMPCH"/>
    <property type="match status" value="1"/>
</dbReference>
<evidence type="ECO:0000256" key="5">
    <source>
        <dbReference type="ARBA" id="ARBA00022490"/>
    </source>
</evidence>
<dbReference type="InterPro" id="IPR024050">
    <property type="entry name" value="AICAR_Tfase_insert_dom_sf"/>
</dbReference>
<accession>A0AAN8I4Y6</accession>
<dbReference type="InterPro" id="IPR024051">
    <property type="entry name" value="AICAR_Tfase_dup_dom_sf"/>
</dbReference>
<evidence type="ECO:0000256" key="10">
    <source>
        <dbReference type="ARBA" id="ARBA00050488"/>
    </source>
</evidence>
<name>A0AAN8I4Y6_9EURO</name>
<dbReference type="FunFam" id="3.40.50.1380:FF:000003">
    <property type="entry name" value="Bifunctional purine biosynthesis protein"/>
    <property type="match status" value="1"/>
</dbReference>
<dbReference type="GO" id="GO:0004643">
    <property type="term" value="F:phosphoribosylaminoimidazolecarboxamide formyltransferase activity"/>
    <property type="evidence" value="ECO:0007669"/>
    <property type="project" value="UniProtKB-EC"/>
</dbReference>
<dbReference type="SUPFAM" id="SSF54695">
    <property type="entry name" value="POZ domain"/>
    <property type="match status" value="1"/>
</dbReference>
<protein>
    <submittedName>
        <fullName evidence="15">Bifunctional phosphoribosylaminoimidazolecarboxamide formyltransferase/IMP cyclohydrolase</fullName>
    </submittedName>
</protein>
<dbReference type="SUPFAM" id="SSF53927">
    <property type="entry name" value="Cytidine deaminase-like"/>
    <property type="match status" value="1"/>
</dbReference>
<dbReference type="PANTHER" id="PTHR11692:SF0">
    <property type="entry name" value="BIFUNCTIONAL PURINE BIOSYNTHESIS PROTEIN ATIC"/>
    <property type="match status" value="1"/>
</dbReference>
<feature type="domain" description="MGS-like" evidence="14">
    <location>
        <begin position="1"/>
        <end position="146"/>
    </location>
</feature>
<comment type="function">
    <text evidence="12">Bifunctional enzyme that catalyzes the last two steps of purine biosynthesis. Acts as a transformylase that incorporates a formyl group to the AMP analog AICAR (5-amino-1-(5-phospho-beta-D-ribosyl)imidazole-4-carboxamide) to produce the intermediate formyl-AICAR (FAICAR). Also catalyzes the cyclization of FAICAR to IMP.</text>
</comment>
<dbReference type="GO" id="GO:0003937">
    <property type="term" value="F:IMP cyclohydrolase activity"/>
    <property type="evidence" value="ECO:0007669"/>
    <property type="project" value="UniProtKB-EC"/>
</dbReference>
<dbReference type="InterPro" id="IPR011333">
    <property type="entry name" value="SKP1/BTB/POZ_sf"/>
</dbReference>
<proteinExistence type="inferred from homology"/>
<evidence type="ECO:0000256" key="12">
    <source>
        <dbReference type="ARBA" id="ARBA00054363"/>
    </source>
</evidence>
<evidence type="ECO:0000256" key="1">
    <source>
        <dbReference type="ARBA" id="ARBA00004514"/>
    </source>
</evidence>
<comment type="similarity">
    <text evidence="4">Belongs to the PurH family.</text>
</comment>
<comment type="catalytic activity">
    <reaction evidence="11">
        <text>IMP + H2O = 5-formamido-1-(5-phospho-D-ribosyl)imidazole-4-carboxamide</text>
        <dbReference type="Rhea" id="RHEA:18445"/>
        <dbReference type="ChEBI" id="CHEBI:15377"/>
        <dbReference type="ChEBI" id="CHEBI:58053"/>
        <dbReference type="ChEBI" id="CHEBI:58467"/>
        <dbReference type="EC" id="3.5.4.10"/>
    </reaction>
</comment>
<evidence type="ECO:0000313" key="15">
    <source>
        <dbReference type="EMBL" id="KAK5952309.1"/>
    </source>
</evidence>
<comment type="catalytic activity">
    <reaction evidence="10">
        <text>(6R)-10-formyltetrahydrofolate + 5-amino-1-(5-phospho-beta-D-ribosyl)imidazole-4-carboxamide = 5-formamido-1-(5-phospho-D-ribosyl)imidazole-4-carboxamide + (6S)-5,6,7,8-tetrahydrofolate</text>
        <dbReference type="Rhea" id="RHEA:22192"/>
        <dbReference type="ChEBI" id="CHEBI:57453"/>
        <dbReference type="ChEBI" id="CHEBI:58467"/>
        <dbReference type="ChEBI" id="CHEBI:58475"/>
        <dbReference type="ChEBI" id="CHEBI:195366"/>
        <dbReference type="EC" id="2.1.2.3"/>
    </reaction>
</comment>
<keyword evidence="8" id="KW-0378">Hydrolase</keyword>
<dbReference type="Gene3D" id="3.30.710.10">
    <property type="entry name" value="Potassium Channel Kv1.1, Chain A"/>
    <property type="match status" value="1"/>
</dbReference>
<keyword evidence="7" id="KW-0658">Purine biosynthesis</keyword>
<evidence type="ECO:0000256" key="7">
    <source>
        <dbReference type="ARBA" id="ARBA00022755"/>
    </source>
</evidence>
<dbReference type="EMBL" id="JAKLMC020000016">
    <property type="protein sequence ID" value="KAK5952309.1"/>
    <property type="molecule type" value="Genomic_DNA"/>
</dbReference>
<comment type="pathway">
    <text evidence="2">Purine metabolism; IMP biosynthesis via de novo pathway; IMP from 5-formamido-1-(5-phospho-D-ribosyl)imidazole-4-carboxamide: step 1/1.</text>
</comment>
<dbReference type="InterPro" id="IPR036914">
    <property type="entry name" value="MGS-like_dom_sf"/>
</dbReference>
<keyword evidence="6" id="KW-0808">Transferase</keyword>
<dbReference type="FunFam" id="3.40.140.20:FF:000003">
    <property type="entry name" value="Bifunctional purine biosynthesis protein"/>
    <property type="match status" value="1"/>
</dbReference>
<evidence type="ECO:0000256" key="11">
    <source>
        <dbReference type="ARBA" id="ARBA00050687"/>
    </source>
</evidence>
<dbReference type="Pfam" id="PF02142">
    <property type="entry name" value="MGS"/>
    <property type="match status" value="1"/>
</dbReference>
<evidence type="ECO:0000256" key="4">
    <source>
        <dbReference type="ARBA" id="ARBA00007667"/>
    </source>
</evidence>
<dbReference type="SMART" id="SM00798">
    <property type="entry name" value="AICARFT_IMPCHas"/>
    <property type="match status" value="1"/>
</dbReference>
<evidence type="ECO:0000256" key="2">
    <source>
        <dbReference type="ARBA" id="ARBA00004844"/>
    </source>
</evidence>
<dbReference type="CDD" id="cd18186">
    <property type="entry name" value="BTB_POZ_ZBTB_KLHL-like"/>
    <property type="match status" value="1"/>
</dbReference>
<evidence type="ECO:0000313" key="16">
    <source>
        <dbReference type="Proteomes" id="UP001316803"/>
    </source>
</evidence>
<comment type="pathway">
    <text evidence="3">Purine metabolism; IMP biosynthesis via de novo pathway; 5-formamido-1-(5-phospho-D-ribosyl)imidazole-4-carboxamide from 5-amino-1-(5-phospho-D-ribosyl)imidazole-4-carboxamide (10-formyl THF route): step 1/1.</text>
</comment>
<dbReference type="Gene3D" id="3.40.140.20">
    <property type="match status" value="2"/>
</dbReference>
<dbReference type="GO" id="GO:0005829">
    <property type="term" value="C:cytosol"/>
    <property type="evidence" value="ECO:0007669"/>
    <property type="project" value="UniProtKB-SubCell"/>
</dbReference>
<organism evidence="15 16">
    <name type="scientific">Knufia fluminis</name>
    <dbReference type="NCBI Taxonomy" id="191047"/>
    <lineage>
        <taxon>Eukaryota</taxon>
        <taxon>Fungi</taxon>
        <taxon>Dikarya</taxon>
        <taxon>Ascomycota</taxon>
        <taxon>Pezizomycotina</taxon>
        <taxon>Eurotiomycetes</taxon>
        <taxon>Chaetothyriomycetidae</taxon>
        <taxon>Chaetothyriales</taxon>
        <taxon>Trichomeriaceae</taxon>
        <taxon>Knufia</taxon>
    </lineage>
</organism>
<dbReference type="Proteomes" id="UP001316803">
    <property type="component" value="Unassembled WGS sequence"/>
</dbReference>
<dbReference type="GO" id="GO:0006189">
    <property type="term" value="P:'de novo' IMP biosynthetic process"/>
    <property type="evidence" value="ECO:0007669"/>
    <property type="project" value="UniProtKB-ARBA"/>
</dbReference>
<dbReference type="FunFam" id="1.10.287.440:FF:000001">
    <property type="entry name" value="Bifunctional purine biosynthesis protein PURH"/>
    <property type="match status" value="1"/>
</dbReference>
<reference evidence="15 16" key="1">
    <citation type="submission" date="2022-12" db="EMBL/GenBank/DDBJ databases">
        <title>Genomic features and morphological characterization of a novel Knufia sp. strain isolated from spacecraft assembly facility.</title>
        <authorList>
            <person name="Teixeira M."/>
            <person name="Chander A.M."/>
            <person name="Stajich J.E."/>
            <person name="Venkateswaran K."/>
        </authorList>
    </citation>
    <scope>NUCLEOTIDE SEQUENCE [LARGE SCALE GENOMIC DNA]</scope>
    <source>
        <strain evidence="15 16">FJI-L2-BK-P2</strain>
    </source>
</reference>
<keyword evidence="9" id="KW-0511">Multifunctional enzyme</keyword>
<gene>
    <name evidence="15" type="primary">ADE17</name>
    <name evidence="15" type="ORF">OHC33_006782</name>
</gene>
<dbReference type="Gene3D" id="1.10.287.440">
    <property type="match status" value="1"/>
</dbReference>
<sequence length="989" mass="110267">MASQKIAILSVYDKTGLLDLAKGLEKQNVRIFASGGTSKMIREAGMNVEDVSAITRAPEMLGGRVKTLHPAVHGGILARNLETDEKDLADQNIQKVDFVICNLYPFKDTVAKPNVTVPEAVEEIDIGGVTLLRAAAKNHSRVTILSDPEDYREFLSELEKGEITETSRQKYALKAFSHTADYDSAISDFFRKQYAGNGVQQLSLRYGANPHQKPASAYVKEGRIPFTVLSGSPGYINLLDSLNAWPLVKELKQSLGLPAAASFKHVSPAGAAIGVALNATERKVYMVDDIEGIEKSALAQAYARARGADRMSSFGDIIALSDKVDVPTAKIISREVSDGMVAPGYEPEALEILKKKKGGKYLVLQMDESYEPAQQEVRTVYGVNLTQGRNDVQITPQGTFNSVVEPKEGADLTEQTQQDLTVATIALKYTQSNSVCYAYRGQVVGLGAGQQSRIHCTRLAGDKADNWWMRFHERSLNIKWKKGVKRPEKSNAIDMLCSGQVPPRSQFEVEDYERNFEEVPTPFTPEERDSWLSKLEGVVVSSDAFFPFVDNVYRAARSGVKYIAAPTGSQNDGAVFDTCSLQRMVHDCTVDNYLCLHRRQSLLSVPLSTLINEALFANMADQHVEGDTIPETDKKRLLPYSNIIDVLRPIPEQATDFAIRVGDFAWQVHGSILRGKCRFFDAVLDGKFKESQQRGVNMPTDDPFLIARVIEWVYDGEISHQHDEGLLHELVDHASHLQSFKKPPITSTTHLPPSCLQTSIYWARSSVTRALLIDDSDYWEARDILTQERIMANDDLLGRFAEVAAKATRKTGWFPPDDDRFIAWMMEEERFKVNFTICILKYQKELALRQHASLLRNMRADEEKRAAEIEGSGIDYEVNNYDESGESIEKSNSGCKLNLNLGNDLLPDWPPDRREQYKENVTKSLMRGKAEVHRVLAKMDLEAKLEEQRKEEDAAGQVAEVAAEDAAMEQLNEKIEQAPTAGFTGCCAT</sequence>
<dbReference type="PROSITE" id="PS51855">
    <property type="entry name" value="MGS"/>
    <property type="match status" value="1"/>
</dbReference>
<evidence type="ECO:0000259" key="13">
    <source>
        <dbReference type="PROSITE" id="PS50097"/>
    </source>
</evidence>
<feature type="domain" description="BTB" evidence="13">
    <location>
        <begin position="655"/>
        <end position="722"/>
    </location>
</feature>
<dbReference type="PROSITE" id="PS50097">
    <property type="entry name" value="BTB"/>
    <property type="match status" value="1"/>
</dbReference>
<evidence type="ECO:0000259" key="14">
    <source>
        <dbReference type="PROSITE" id="PS51855"/>
    </source>
</evidence>
<dbReference type="SUPFAM" id="SSF52335">
    <property type="entry name" value="Methylglyoxal synthase-like"/>
    <property type="match status" value="1"/>
</dbReference>
<dbReference type="PANTHER" id="PTHR11692">
    <property type="entry name" value="BIFUNCTIONAL PURINE BIOSYNTHESIS PROTEIN PURH"/>
    <property type="match status" value="1"/>
</dbReference>
<dbReference type="InterPro" id="IPR002695">
    <property type="entry name" value="PurH-like"/>
</dbReference>
<dbReference type="InterPro" id="IPR011607">
    <property type="entry name" value="MGS-like_dom"/>
</dbReference>
<dbReference type="NCBIfam" id="NF005492">
    <property type="entry name" value="PRK07106.1"/>
    <property type="match status" value="1"/>
</dbReference>
<dbReference type="SMART" id="SM00851">
    <property type="entry name" value="MGS"/>
    <property type="match status" value="1"/>
</dbReference>
<keyword evidence="5" id="KW-0963">Cytoplasm</keyword>
<evidence type="ECO:0000256" key="9">
    <source>
        <dbReference type="ARBA" id="ARBA00023268"/>
    </source>
</evidence>
<dbReference type="InterPro" id="IPR016193">
    <property type="entry name" value="Cytidine_deaminase-like"/>
</dbReference>
<evidence type="ECO:0000256" key="6">
    <source>
        <dbReference type="ARBA" id="ARBA00022679"/>
    </source>
</evidence>